<accession>A0A9W4UNK4</accession>
<dbReference type="SUPFAM" id="SSF48403">
    <property type="entry name" value="Ankyrin repeat"/>
    <property type="match status" value="3"/>
</dbReference>
<feature type="repeat" description="ANK" evidence="1">
    <location>
        <begin position="423"/>
        <end position="455"/>
    </location>
</feature>
<keyword evidence="1" id="KW-0040">ANK repeat</keyword>
<dbReference type="PANTHER" id="PTHR24133:SF40">
    <property type="entry name" value="ANKYRIN REPEAT DOMAIN 44"/>
    <property type="match status" value="1"/>
</dbReference>
<feature type="repeat" description="ANK" evidence="1">
    <location>
        <begin position="708"/>
        <end position="740"/>
    </location>
</feature>
<proteinExistence type="predicted"/>
<feature type="region of interest" description="Disordered" evidence="2">
    <location>
        <begin position="229"/>
        <end position="275"/>
    </location>
</feature>
<evidence type="ECO:0008006" key="5">
    <source>
        <dbReference type="Google" id="ProtNLM"/>
    </source>
</evidence>
<feature type="repeat" description="ANK" evidence="1">
    <location>
        <begin position="524"/>
        <end position="556"/>
    </location>
</feature>
<feature type="compositionally biased region" description="Pro residues" evidence="2">
    <location>
        <begin position="181"/>
        <end position="196"/>
    </location>
</feature>
<gene>
    <name evidence="3" type="ORF">PDIGIT_LOCUS10625</name>
</gene>
<dbReference type="AlphaFoldDB" id="A0A9W4UNK4"/>
<dbReference type="InterPro" id="IPR052391">
    <property type="entry name" value="E3_Ligase-Neurotoxin"/>
</dbReference>
<feature type="repeat" description="ANK" evidence="1">
    <location>
        <begin position="490"/>
        <end position="523"/>
    </location>
</feature>
<evidence type="ECO:0000313" key="3">
    <source>
        <dbReference type="EMBL" id="CAI6337513.1"/>
    </source>
</evidence>
<reference evidence="3" key="1">
    <citation type="submission" date="2023-01" db="EMBL/GenBank/DDBJ databases">
        <authorList>
            <person name="Van Ghelder C."/>
            <person name="Rancurel C."/>
        </authorList>
    </citation>
    <scope>NUCLEOTIDE SEQUENCE</scope>
    <source>
        <strain evidence="3">CNCM I-4278</strain>
    </source>
</reference>
<dbReference type="OrthoDB" id="426293at2759"/>
<dbReference type="PROSITE" id="PS50297">
    <property type="entry name" value="ANK_REP_REGION"/>
    <property type="match status" value="3"/>
</dbReference>
<sequence length="926" mass="101285">MAPRRENTIALCNRVTTQGNTISIRMLEYLSAAKQPVHGFTPLATDFLELSRLVWSIEAGLVEANKKHTDLPSEITSELDKNFRRINEEFLVVGQMMQKFVDNEAKKGGFGKAFRMMFADTDVDKVRATIARSRDTLKISSAMFRMLLGDVKADEAMGIGYTGLAAALERLNPGKTTQLPPMQPYPESLPPDPPSKQPTVHSMALDHSSIDRHPVHNSMQNSLAMRNSPVDMYRSPSNQHDRPRTPLHERPSNHDMRRPVDHHQDWRANSAPSIRSVDRAQSIRESVYDHSGSYHGHGQGYGSHAADESVRSRAFVDEDMHHLSLSERYSVDAPHRKPDGPTSGQWQSARQPTDSVMSNGKSAMVEAVLHRRPRTLEQMLEGGARTDPKTEASMLRTAAQNRDIDCMLLLLRYGANASGVDANGWTPLYAATEASFFEGAKMLIKGGANPNTSSGPNSISPLALAACENRVDLVQLYLANGGDAEFNMENGSTALIECMNKTSSPALVEMLLKSGVDPNHKNEEGATALFQAITANRVDLLTVLLDNGANPNLPAPKHPLWPSTYKPRVLQLMLSRGADAKKTPGIMELASSLKKLESIQILMKAGVSPNIRKDGVYTPLCSAIRDNSGEIVTYLLEHGADPNLNAAEYPCFKCITHNRPQYLPQLVAAGADLSSPKGIAECAVAHNNMEALNFLIKQGVDLNTRSPEGNTALTTAIRDDRLDVVDILLANGADPAVRGADWPLCMAVKRPTILKRLLAATPNPRSFRGVVEMAVVAGQIESIKMLLASGVSVEDKNCGVFSPLTTAIRERNKPIVRYLLDEANADPNAPGEHLPLVKALRRLLPGDTEVLQLLLTRGADINKMHRGWNAVLQAVENGDADILRLLIEKGGPVDLQAVDETGRPVVDIVTERGWEEGLALLFPTRP</sequence>
<evidence type="ECO:0000256" key="1">
    <source>
        <dbReference type="PROSITE-ProRule" id="PRU00023"/>
    </source>
</evidence>
<dbReference type="Proteomes" id="UP001152607">
    <property type="component" value="Unassembled WGS sequence"/>
</dbReference>
<dbReference type="InterPro" id="IPR002110">
    <property type="entry name" value="Ankyrin_rpt"/>
</dbReference>
<dbReference type="Pfam" id="PF12796">
    <property type="entry name" value="Ank_2"/>
    <property type="match status" value="4"/>
</dbReference>
<feature type="repeat" description="ANK" evidence="1">
    <location>
        <begin position="866"/>
        <end position="898"/>
    </location>
</feature>
<dbReference type="PROSITE" id="PS50088">
    <property type="entry name" value="ANK_REPEAT"/>
    <property type="match status" value="6"/>
</dbReference>
<dbReference type="Gene3D" id="1.25.40.20">
    <property type="entry name" value="Ankyrin repeat-containing domain"/>
    <property type="match status" value="4"/>
</dbReference>
<feature type="region of interest" description="Disordered" evidence="2">
    <location>
        <begin position="174"/>
        <end position="201"/>
    </location>
</feature>
<keyword evidence="4" id="KW-1185">Reference proteome</keyword>
<protein>
    <recommendedName>
        <fullName evidence="5">Ankyrin repeat domain containing protein</fullName>
    </recommendedName>
</protein>
<organism evidence="3 4">
    <name type="scientific">Periconia digitata</name>
    <dbReference type="NCBI Taxonomy" id="1303443"/>
    <lineage>
        <taxon>Eukaryota</taxon>
        <taxon>Fungi</taxon>
        <taxon>Dikarya</taxon>
        <taxon>Ascomycota</taxon>
        <taxon>Pezizomycotina</taxon>
        <taxon>Dothideomycetes</taxon>
        <taxon>Pleosporomycetidae</taxon>
        <taxon>Pleosporales</taxon>
        <taxon>Massarineae</taxon>
        <taxon>Periconiaceae</taxon>
        <taxon>Periconia</taxon>
    </lineage>
</organism>
<dbReference type="SMART" id="SM00248">
    <property type="entry name" value="ANK"/>
    <property type="match status" value="14"/>
</dbReference>
<feature type="compositionally biased region" description="Basic and acidic residues" evidence="2">
    <location>
        <begin position="239"/>
        <end position="266"/>
    </location>
</feature>
<evidence type="ECO:0000313" key="4">
    <source>
        <dbReference type="Proteomes" id="UP001152607"/>
    </source>
</evidence>
<feature type="region of interest" description="Disordered" evidence="2">
    <location>
        <begin position="331"/>
        <end position="357"/>
    </location>
</feature>
<dbReference type="EMBL" id="CAOQHR010000007">
    <property type="protein sequence ID" value="CAI6337513.1"/>
    <property type="molecule type" value="Genomic_DNA"/>
</dbReference>
<dbReference type="PANTHER" id="PTHR24133">
    <property type="entry name" value="ANKYRIN DOMAIN-CONTAINING"/>
    <property type="match status" value="1"/>
</dbReference>
<feature type="repeat" description="ANK" evidence="1">
    <location>
        <begin position="615"/>
        <end position="647"/>
    </location>
</feature>
<dbReference type="InterPro" id="IPR036770">
    <property type="entry name" value="Ankyrin_rpt-contain_sf"/>
</dbReference>
<dbReference type="Pfam" id="PF00023">
    <property type="entry name" value="Ank"/>
    <property type="match status" value="1"/>
</dbReference>
<name>A0A9W4UNK4_9PLEO</name>
<feature type="compositionally biased region" description="Polar residues" evidence="2">
    <location>
        <begin position="342"/>
        <end position="357"/>
    </location>
</feature>
<comment type="caution">
    <text evidence="3">The sequence shown here is derived from an EMBL/GenBank/DDBJ whole genome shotgun (WGS) entry which is preliminary data.</text>
</comment>
<evidence type="ECO:0000256" key="2">
    <source>
        <dbReference type="SAM" id="MobiDB-lite"/>
    </source>
</evidence>